<dbReference type="RefSeq" id="WP_322877325.1">
    <property type="nucleotide sequence ID" value="NZ_JAVMIP010000002.1"/>
</dbReference>
<dbReference type="AlphaFoldDB" id="A0AAE4JXK6"/>
<dbReference type="Proteomes" id="UP001268256">
    <property type="component" value="Unassembled WGS sequence"/>
</dbReference>
<proteinExistence type="predicted"/>
<evidence type="ECO:0000313" key="1">
    <source>
        <dbReference type="EMBL" id="MDS3860039.1"/>
    </source>
</evidence>
<protein>
    <submittedName>
        <fullName evidence="1">Uncharacterized protein</fullName>
    </submittedName>
</protein>
<comment type="caution">
    <text evidence="1">The sequence shown here is derived from an EMBL/GenBank/DDBJ whole genome shotgun (WGS) entry which is preliminary data.</text>
</comment>
<sequence length="224" mass="24950">MPITPMTRYYVRRLIQDQAVALGLIAEPLSGTDSQNSQFVEELVDFAALSENKAAELDLLVRLHQSFSQLGPGYRGHVEQLESKLWSLLGLVDPVTNSLPSPPTVVALIDQYTAANVTLSQAVASLNQVGQVAKKYLGDLITRNYWQSSRPHSSWFVDYELASHAEIQYRGADDYFLTSEQLTQLQAWLDTFIHQCQRVLPQFPQMLTNANVALTVPGLSSLKS</sequence>
<gene>
    <name evidence="1" type="ORF">RIF25_04375</name>
</gene>
<evidence type="ECO:0000313" key="2">
    <source>
        <dbReference type="Proteomes" id="UP001268256"/>
    </source>
</evidence>
<organism evidence="1 2">
    <name type="scientific">Pseudocalidococcus azoricus BACA0444</name>
    <dbReference type="NCBI Taxonomy" id="2918990"/>
    <lineage>
        <taxon>Bacteria</taxon>
        <taxon>Bacillati</taxon>
        <taxon>Cyanobacteriota</taxon>
        <taxon>Cyanophyceae</taxon>
        <taxon>Acaryochloridales</taxon>
        <taxon>Thermosynechococcaceae</taxon>
        <taxon>Pseudocalidococcus</taxon>
        <taxon>Pseudocalidococcus azoricus</taxon>
    </lineage>
</organism>
<name>A0AAE4JXK6_9CYAN</name>
<accession>A0AAE4JXK6</accession>
<keyword evidence="2" id="KW-1185">Reference proteome</keyword>
<reference evidence="2" key="1">
    <citation type="submission" date="2023-07" db="EMBL/GenBank/DDBJ databases">
        <authorList>
            <person name="Luz R."/>
            <person name="Cordeiro R."/>
            <person name="Fonseca A."/>
            <person name="Goncalves V."/>
        </authorList>
    </citation>
    <scope>NUCLEOTIDE SEQUENCE [LARGE SCALE GENOMIC DNA]</scope>
    <source>
        <strain evidence="2">BACA0444</strain>
    </source>
</reference>
<dbReference type="EMBL" id="JAVMIP010000002">
    <property type="protein sequence ID" value="MDS3860039.1"/>
    <property type="molecule type" value="Genomic_DNA"/>
</dbReference>